<evidence type="ECO:0000256" key="3">
    <source>
        <dbReference type="ARBA" id="ARBA00022538"/>
    </source>
</evidence>
<feature type="transmembrane region" description="Helical" evidence="12">
    <location>
        <begin position="95"/>
        <end position="114"/>
    </location>
</feature>
<keyword evidence="11 14" id="KW-0407">Ion channel</keyword>
<protein>
    <submittedName>
        <fullName evidence="14">Voltage-gated potassium channel</fullName>
    </submittedName>
</protein>
<dbReference type="Gene3D" id="1.20.120.350">
    <property type="entry name" value="Voltage-gated potassium channels. Chain C"/>
    <property type="match status" value="1"/>
</dbReference>
<feature type="transmembrane region" description="Helical" evidence="12">
    <location>
        <begin position="158"/>
        <end position="182"/>
    </location>
</feature>
<evidence type="ECO:0000256" key="11">
    <source>
        <dbReference type="ARBA" id="ARBA00023303"/>
    </source>
</evidence>
<keyword evidence="4 12" id="KW-0812">Transmembrane</keyword>
<proteinExistence type="predicted"/>
<dbReference type="InterPro" id="IPR005821">
    <property type="entry name" value="Ion_trans_dom"/>
</dbReference>
<dbReference type="InterPro" id="IPR027359">
    <property type="entry name" value="Volt_channel_dom_sf"/>
</dbReference>
<evidence type="ECO:0000256" key="5">
    <source>
        <dbReference type="ARBA" id="ARBA00022826"/>
    </source>
</evidence>
<evidence type="ECO:0000313" key="14">
    <source>
        <dbReference type="EMBL" id="SKB36250.1"/>
    </source>
</evidence>
<dbReference type="RefSeq" id="WP_079701422.1">
    <property type="nucleotide sequence ID" value="NZ_FUYR01000001.1"/>
</dbReference>
<feature type="transmembrane region" description="Helical" evidence="12">
    <location>
        <begin position="194"/>
        <end position="212"/>
    </location>
</feature>
<evidence type="ECO:0000256" key="12">
    <source>
        <dbReference type="SAM" id="Phobius"/>
    </source>
</evidence>
<evidence type="ECO:0000256" key="8">
    <source>
        <dbReference type="ARBA" id="ARBA00022989"/>
    </source>
</evidence>
<feature type="transmembrane region" description="Helical" evidence="12">
    <location>
        <begin position="39"/>
        <end position="60"/>
    </location>
</feature>
<evidence type="ECO:0000256" key="1">
    <source>
        <dbReference type="ARBA" id="ARBA00004141"/>
    </source>
</evidence>
<keyword evidence="7" id="KW-0630">Potassium</keyword>
<dbReference type="Proteomes" id="UP000189981">
    <property type="component" value="Unassembled WGS sequence"/>
</dbReference>
<evidence type="ECO:0000256" key="4">
    <source>
        <dbReference type="ARBA" id="ARBA00022692"/>
    </source>
</evidence>
<evidence type="ECO:0000313" key="15">
    <source>
        <dbReference type="Proteomes" id="UP000189981"/>
    </source>
</evidence>
<keyword evidence="15" id="KW-1185">Reference proteome</keyword>
<keyword evidence="5" id="KW-0631">Potassium channel</keyword>
<feature type="domain" description="Ion transport" evidence="13">
    <location>
        <begin position="35"/>
        <end position="250"/>
    </location>
</feature>
<dbReference type="OrthoDB" id="9799090at2"/>
<dbReference type="SUPFAM" id="SSF81324">
    <property type="entry name" value="Voltage-gated potassium channels"/>
    <property type="match status" value="1"/>
</dbReference>
<reference evidence="15" key="1">
    <citation type="submission" date="2017-02" db="EMBL/GenBank/DDBJ databases">
        <authorList>
            <person name="Varghese N."/>
            <person name="Submissions S."/>
        </authorList>
    </citation>
    <scope>NUCLEOTIDE SEQUENCE [LARGE SCALE GENOMIC DNA]</scope>
    <source>
        <strain evidence="15">DSM 22385</strain>
    </source>
</reference>
<keyword evidence="10 12" id="KW-0472">Membrane</keyword>
<comment type="subcellular location">
    <subcellularLocation>
        <location evidence="1">Membrane</location>
        <topology evidence="1">Multi-pass membrane protein</topology>
    </subcellularLocation>
</comment>
<evidence type="ECO:0000259" key="13">
    <source>
        <dbReference type="Pfam" id="PF00520"/>
    </source>
</evidence>
<evidence type="ECO:0000256" key="6">
    <source>
        <dbReference type="ARBA" id="ARBA00022882"/>
    </source>
</evidence>
<dbReference type="Pfam" id="PF00520">
    <property type="entry name" value="Ion_trans"/>
    <property type="match status" value="1"/>
</dbReference>
<evidence type="ECO:0000256" key="10">
    <source>
        <dbReference type="ARBA" id="ARBA00023136"/>
    </source>
</evidence>
<feature type="transmembrane region" description="Helical" evidence="12">
    <location>
        <begin position="66"/>
        <end position="88"/>
    </location>
</feature>
<name>A0A1T5AN42_9SPHI</name>
<keyword evidence="9" id="KW-0406">Ion transport</keyword>
<evidence type="ECO:0000256" key="2">
    <source>
        <dbReference type="ARBA" id="ARBA00022448"/>
    </source>
</evidence>
<keyword evidence="6" id="KW-0851">Voltage-gated channel</keyword>
<evidence type="ECO:0000256" key="7">
    <source>
        <dbReference type="ARBA" id="ARBA00022958"/>
    </source>
</evidence>
<dbReference type="PANTHER" id="PTHR11537">
    <property type="entry name" value="VOLTAGE-GATED POTASSIUM CHANNEL"/>
    <property type="match status" value="1"/>
</dbReference>
<dbReference type="Gene3D" id="1.10.287.70">
    <property type="match status" value="1"/>
</dbReference>
<dbReference type="GO" id="GO:0005249">
    <property type="term" value="F:voltage-gated potassium channel activity"/>
    <property type="evidence" value="ECO:0007669"/>
    <property type="project" value="InterPro"/>
</dbReference>
<dbReference type="InterPro" id="IPR028325">
    <property type="entry name" value="VG_K_chnl"/>
</dbReference>
<dbReference type="PANTHER" id="PTHR11537:SF254">
    <property type="entry name" value="POTASSIUM VOLTAGE-GATED CHANNEL PROTEIN SHAB"/>
    <property type="match status" value="1"/>
</dbReference>
<keyword evidence="3" id="KW-0633">Potassium transport</keyword>
<dbReference type="EMBL" id="FUYR01000001">
    <property type="protein sequence ID" value="SKB36250.1"/>
    <property type="molecule type" value="Genomic_DNA"/>
</dbReference>
<organism evidence="14 15">
    <name type="scientific">Daejeonella lutea</name>
    <dbReference type="NCBI Taxonomy" id="572036"/>
    <lineage>
        <taxon>Bacteria</taxon>
        <taxon>Pseudomonadati</taxon>
        <taxon>Bacteroidota</taxon>
        <taxon>Sphingobacteriia</taxon>
        <taxon>Sphingobacteriales</taxon>
        <taxon>Sphingobacteriaceae</taxon>
        <taxon>Daejeonella</taxon>
    </lineage>
</organism>
<dbReference type="PRINTS" id="PR00169">
    <property type="entry name" value="KCHANNEL"/>
</dbReference>
<evidence type="ECO:0000256" key="9">
    <source>
        <dbReference type="ARBA" id="ARBA00023065"/>
    </source>
</evidence>
<keyword evidence="8 12" id="KW-1133">Transmembrane helix</keyword>
<dbReference type="AlphaFoldDB" id="A0A1T5AN42"/>
<feature type="transmembrane region" description="Helical" evidence="12">
    <location>
        <begin position="224"/>
        <end position="245"/>
    </location>
</feature>
<dbReference type="GO" id="GO:0001508">
    <property type="term" value="P:action potential"/>
    <property type="evidence" value="ECO:0007669"/>
    <property type="project" value="TreeGrafter"/>
</dbReference>
<dbReference type="GO" id="GO:0008076">
    <property type="term" value="C:voltage-gated potassium channel complex"/>
    <property type="evidence" value="ECO:0007669"/>
    <property type="project" value="InterPro"/>
</dbReference>
<gene>
    <name evidence="14" type="ORF">SAMN05661099_0880</name>
</gene>
<accession>A0A1T5AN42</accession>
<sequence length="276" mass="31312">MPAKKTIPTNDREDIPLKKRLFLVVFGNTTKTGRRFDIILLWLILGSILAVMLESIPTIGPRNATFFFTIEIFFTVIFSLEYVIRVWVSPHRWKYIFSFWGLVDFLSVAPTYLYLLFPGYHYLLIIRSLRLLRVFRVAKLVRFVNEAQALGEGLKSSFYKISTFLFTVLITVVVMGTVMYVVEGPENEFTSIPQSIYWAIITITTVGYGDIVPQTVVGKFISSMVMIIGYAIIAVPTGIFTAAMVKAASHKKECEICRHSNDINARYCSGCGVEIK</sequence>
<dbReference type="STRING" id="572036.SAMN05661099_0880"/>
<keyword evidence="2" id="KW-0813">Transport</keyword>